<evidence type="ECO:0000256" key="1">
    <source>
        <dbReference type="SAM" id="MobiDB-lite"/>
    </source>
</evidence>
<dbReference type="Pfam" id="PF06889">
    <property type="entry name" value="DUF1266"/>
    <property type="match status" value="1"/>
</dbReference>
<dbReference type="RefSeq" id="WP_236701978.1">
    <property type="nucleotide sequence ID" value="NZ_CP010536.1"/>
</dbReference>
<evidence type="ECO:0000313" key="3">
    <source>
        <dbReference type="EMBL" id="AJG18429.1"/>
    </source>
</evidence>
<gene>
    <name evidence="3" type="ORF">RR42_m1020</name>
</gene>
<sequence>MSPSALPSALSSAAERGPGPQGRVSSQAPEDKAAPAIGEYTRSLLVGFLHDARSTLNVSTLATGVDSRTQAAVLATDWHIHTAGEARGTLAWLLEEGHRALYPQVCRILFSVPRAAREREIVLLDDRFDPVRLARCIDNLERAMPDLRASRLLGSRVDLARGVLAWDMSRAIHVARAAYDCGMQTEAQAWAVIEQAASQVFAQMASWQEVAVSHLLGRAMWAGPGAGLQRQLAFVRHCLDDSDSPMRGVRYHAARSGV</sequence>
<evidence type="ECO:0000259" key="2">
    <source>
        <dbReference type="Pfam" id="PF06889"/>
    </source>
</evidence>
<feature type="domain" description="DUF1266" evidence="2">
    <location>
        <begin position="74"/>
        <end position="247"/>
    </location>
</feature>
<name>A0A0C4Y883_9BURK</name>
<reference evidence="3 4" key="1">
    <citation type="journal article" date="2015" name="Genome Announc.">
        <title>Complete Genome Sequence of Cupriavidus basilensis 4G11, Isolated from the Oak Ridge Field Research Center Site.</title>
        <authorList>
            <person name="Ray J."/>
            <person name="Waters R.J."/>
            <person name="Skerker J.M."/>
            <person name="Kuehl J.V."/>
            <person name="Price M.N."/>
            <person name="Huang J."/>
            <person name="Chakraborty R."/>
            <person name="Arkin A.P."/>
            <person name="Deutschbauer A."/>
        </authorList>
    </citation>
    <scope>NUCLEOTIDE SEQUENCE [LARGE SCALE GENOMIC DNA]</scope>
    <source>
        <strain evidence="3">4G11</strain>
    </source>
</reference>
<organism evidence="3 4">
    <name type="scientific">Cupriavidus basilensis</name>
    <dbReference type="NCBI Taxonomy" id="68895"/>
    <lineage>
        <taxon>Bacteria</taxon>
        <taxon>Pseudomonadati</taxon>
        <taxon>Pseudomonadota</taxon>
        <taxon>Betaproteobacteria</taxon>
        <taxon>Burkholderiales</taxon>
        <taxon>Burkholderiaceae</taxon>
        <taxon>Cupriavidus</taxon>
    </lineage>
</organism>
<proteinExistence type="predicted"/>
<dbReference type="EMBL" id="CP010536">
    <property type="protein sequence ID" value="AJG18429.1"/>
    <property type="molecule type" value="Genomic_DNA"/>
</dbReference>
<evidence type="ECO:0000313" key="4">
    <source>
        <dbReference type="Proteomes" id="UP000031843"/>
    </source>
</evidence>
<dbReference type="AlphaFoldDB" id="A0A0C4Y883"/>
<dbReference type="InterPro" id="IPR009677">
    <property type="entry name" value="DUF1266"/>
</dbReference>
<feature type="region of interest" description="Disordered" evidence="1">
    <location>
        <begin position="1"/>
        <end position="32"/>
    </location>
</feature>
<accession>A0A0C4Y883</accession>
<dbReference type="STRING" id="68895.RR42_m1020"/>
<dbReference type="Proteomes" id="UP000031843">
    <property type="component" value="Chromosome main"/>
</dbReference>
<dbReference type="KEGG" id="cbw:RR42_m1020"/>
<protein>
    <recommendedName>
        <fullName evidence="2">DUF1266 domain-containing protein</fullName>
    </recommendedName>
</protein>
<keyword evidence="4" id="KW-1185">Reference proteome</keyword>
<feature type="compositionally biased region" description="Low complexity" evidence="1">
    <location>
        <begin position="1"/>
        <end position="14"/>
    </location>
</feature>